<accession>A0ABD3Q3N7</accession>
<reference evidence="1 2" key="1">
    <citation type="submission" date="2024-10" db="EMBL/GenBank/DDBJ databases">
        <title>Updated reference genomes for cyclostephanoid diatoms.</title>
        <authorList>
            <person name="Roberts W.R."/>
            <person name="Alverson A.J."/>
        </authorList>
    </citation>
    <scope>NUCLEOTIDE SEQUENCE [LARGE SCALE GENOMIC DNA]</scope>
    <source>
        <strain evidence="1 2">AJA010-31</strain>
    </source>
</reference>
<protein>
    <submittedName>
        <fullName evidence="1">Uncharacterized protein</fullName>
    </submittedName>
</protein>
<evidence type="ECO:0000313" key="1">
    <source>
        <dbReference type="EMBL" id="KAL3794266.1"/>
    </source>
</evidence>
<keyword evidence="2" id="KW-1185">Reference proteome</keyword>
<evidence type="ECO:0000313" key="2">
    <source>
        <dbReference type="Proteomes" id="UP001530400"/>
    </source>
</evidence>
<dbReference type="Proteomes" id="UP001530400">
    <property type="component" value="Unassembled WGS sequence"/>
</dbReference>
<name>A0ABD3Q3N7_9STRA</name>
<dbReference type="EMBL" id="JALLPJ020000365">
    <property type="protein sequence ID" value="KAL3794266.1"/>
    <property type="molecule type" value="Genomic_DNA"/>
</dbReference>
<organism evidence="1 2">
    <name type="scientific">Cyclotella atomus</name>
    <dbReference type="NCBI Taxonomy" id="382360"/>
    <lineage>
        <taxon>Eukaryota</taxon>
        <taxon>Sar</taxon>
        <taxon>Stramenopiles</taxon>
        <taxon>Ochrophyta</taxon>
        <taxon>Bacillariophyta</taxon>
        <taxon>Coscinodiscophyceae</taxon>
        <taxon>Thalassiosirophycidae</taxon>
        <taxon>Stephanodiscales</taxon>
        <taxon>Stephanodiscaceae</taxon>
        <taxon>Cyclotella</taxon>
    </lineage>
</organism>
<proteinExistence type="predicted"/>
<dbReference type="AlphaFoldDB" id="A0ABD3Q3N7"/>
<gene>
    <name evidence="1" type="ORF">ACHAWO_006510</name>
</gene>
<sequence>MFVMGGRVLFVWARIRQSEIENSSTNETTTTMTSMADLPIEQAYMQMCAPACQAMVGRSFRIDYLTSQKGLTLNGKTCRVVGFTADPGKNPDLRLQCKLEEGGSPILLKGTNLVCLEANIMRSLMEGSAPLSILKSLLGWSMPLQITPPTFKV</sequence>
<comment type="caution">
    <text evidence="1">The sequence shown here is derived from an EMBL/GenBank/DDBJ whole genome shotgun (WGS) entry which is preliminary data.</text>
</comment>